<keyword evidence="2" id="KW-1185">Reference proteome</keyword>
<protein>
    <submittedName>
        <fullName evidence="1">Uncharacterized protein</fullName>
    </submittedName>
</protein>
<evidence type="ECO:0000313" key="2">
    <source>
        <dbReference type="Proteomes" id="UP001386955"/>
    </source>
</evidence>
<reference evidence="1 2" key="1">
    <citation type="submission" date="2024-01" db="EMBL/GenBank/DDBJ databases">
        <title>The genomes of 5 underutilized Papilionoideae crops provide insights into root nodulation and disease resistanc.</title>
        <authorList>
            <person name="Jiang F."/>
        </authorList>
    </citation>
    <scope>NUCLEOTIDE SEQUENCE [LARGE SCALE GENOMIC DNA]</scope>
    <source>
        <strain evidence="1">DUOXIRENSHENG_FW03</strain>
        <tissue evidence="1">Leaves</tissue>
    </source>
</reference>
<dbReference type="AlphaFoldDB" id="A0AAN9P0V7"/>
<proteinExistence type="predicted"/>
<dbReference type="EMBL" id="JAYMYS010000009">
    <property type="protein sequence ID" value="KAK7380064.1"/>
    <property type="molecule type" value="Genomic_DNA"/>
</dbReference>
<comment type="caution">
    <text evidence="1">The sequence shown here is derived from an EMBL/GenBank/DDBJ whole genome shotgun (WGS) entry which is preliminary data.</text>
</comment>
<organism evidence="1 2">
    <name type="scientific">Psophocarpus tetragonolobus</name>
    <name type="common">Winged bean</name>
    <name type="synonym">Dolichos tetragonolobus</name>
    <dbReference type="NCBI Taxonomy" id="3891"/>
    <lineage>
        <taxon>Eukaryota</taxon>
        <taxon>Viridiplantae</taxon>
        <taxon>Streptophyta</taxon>
        <taxon>Embryophyta</taxon>
        <taxon>Tracheophyta</taxon>
        <taxon>Spermatophyta</taxon>
        <taxon>Magnoliopsida</taxon>
        <taxon>eudicotyledons</taxon>
        <taxon>Gunneridae</taxon>
        <taxon>Pentapetalae</taxon>
        <taxon>rosids</taxon>
        <taxon>fabids</taxon>
        <taxon>Fabales</taxon>
        <taxon>Fabaceae</taxon>
        <taxon>Papilionoideae</taxon>
        <taxon>50 kb inversion clade</taxon>
        <taxon>NPAAA clade</taxon>
        <taxon>indigoferoid/millettioid clade</taxon>
        <taxon>Phaseoleae</taxon>
        <taxon>Psophocarpus</taxon>
    </lineage>
</organism>
<name>A0AAN9P0V7_PSOTE</name>
<sequence>MRRQRTDLSKATEGCSLSEGSALVKKHRNVGHSQPLHGVEHHLQTELGKICALEWSHLAHLSGWESETIYKLPQNVDIDGLPLEKTYITLEPFGLSLFGLGRFFMCDDIHAVNAPLWLCGPDIITFRLGIDWLVQIVIGVGRDMLPSEKLKNFWVEANLHSIRGAIEQQNKTQIDVTQREPNAQEEIT</sequence>
<evidence type="ECO:0000313" key="1">
    <source>
        <dbReference type="EMBL" id="KAK7380064.1"/>
    </source>
</evidence>
<gene>
    <name evidence="1" type="ORF">VNO78_32439</name>
</gene>
<accession>A0AAN9P0V7</accession>
<dbReference type="Proteomes" id="UP001386955">
    <property type="component" value="Unassembled WGS sequence"/>
</dbReference>